<dbReference type="OrthoDB" id="5910605at2759"/>
<evidence type="ECO:0000256" key="1">
    <source>
        <dbReference type="SAM" id="Phobius"/>
    </source>
</evidence>
<reference evidence="3 4" key="1">
    <citation type="journal article" date="1998" name="Science">
        <title>Genome sequence of the nematode C. elegans: a platform for investigating biology.</title>
        <authorList>
            <consortium name="The C. elegans sequencing consortium"/>
            <person name="Sulson J.E."/>
            <person name="Waterston R."/>
        </authorList>
    </citation>
    <scope>NUCLEOTIDE SEQUENCE [LARGE SCALE GENOMIC DNA]</scope>
    <source>
        <strain evidence="3 4">Bristol N2</strain>
    </source>
</reference>
<dbReference type="EMBL" id="BX284602">
    <property type="protein sequence ID" value="CCD72679.1"/>
    <property type="molecule type" value="Genomic_DNA"/>
</dbReference>
<name>A7DT44_CAEEL</name>
<dbReference type="InParanoid" id="A7DT44"/>
<protein>
    <submittedName>
        <fullName evidence="3">F-box domain-containing protein</fullName>
    </submittedName>
</protein>
<keyword evidence="1" id="KW-1133">Transmembrane helix</keyword>
<dbReference type="KEGG" id="cel:CELE_K05F6.12"/>
<dbReference type="HOGENOM" id="CLU_028840_1_3_1"/>
<dbReference type="CTD" id="6418628"/>
<keyword evidence="1" id="KW-0812">Transmembrane</keyword>
<organism evidence="3 4">
    <name type="scientific">Caenorhabditis elegans</name>
    <dbReference type="NCBI Taxonomy" id="6239"/>
    <lineage>
        <taxon>Eukaryota</taxon>
        <taxon>Metazoa</taxon>
        <taxon>Ecdysozoa</taxon>
        <taxon>Nematoda</taxon>
        <taxon>Chromadorea</taxon>
        <taxon>Rhabditida</taxon>
        <taxon>Rhabditina</taxon>
        <taxon>Rhabditomorpha</taxon>
        <taxon>Rhabditoidea</taxon>
        <taxon>Rhabditidae</taxon>
        <taxon>Peloderinae</taxon>
        <taxon>Caenorhabditis</taxon>
    </lineage>
</organism>
<sequence length="339" mass="39101">MYCTAHSHSAHFPALVMIALSFPLLSLPLDNLKDVFRNMKITELTCCSLLSTKTKHFIRHFCIFKELYLYVEVDYALEYNISFQGVLLHSCSHTDGEFCIDEKEIKWRVDPSSWFNNLMYILNPPKINHLYFQLADGYFDEQQCQMVKESLNKIQIFDFSIGYTTETNHITKLFTTFTPINDFTLHQNVSQLLNSSQLSQLRPILSQEFQRISVKADLSLNELLLTEGPFIKITSALLTNKEINVFLKHWMDGLKPELKYLCLRNDRTDCVFNPTAILEGIPHELAPSERRFCMRDLGLKFGGIDIHLTQGIKATIVFFNSLTSGICVAVHNSEYLSFK</sequence>
<dbReference type="AGR" id="WB:WBGene00045486"/>
<keyword evidence="4" id="KW-1185">Reference proteome</keyword>
<dbReference type="PANTHER" id="PTHR22899">
    <property type="entry name" value="CYCLIN-RELATED F-BOX FAMILY"/>
    <property type="match status" value="1"/>
</dbReference>
<dbReference type="OMA" id="EYNISFQ"/>
<dbReference type="PaxDb" id="6239-K05F6.12"/>
<dbReference type="Bgee" id="WBGene00045486">
    <property type="expression patterns" value="Expressed in embryo and 1 other cell type or tissue"/>
</dbReference>
<dbReference type="GeneID" id="6418628"/>
<dbReference type="PROSITE" id="PS50181">
    <property type="entry name" value="FBOX"/>
    <property type="match status" value="1"/>
</dbReference>
<dbReference type="AlphaFoldDB" id="A7DT44"/>
<dbReference type="InterPro" id="IPR053222">
    <property type="entry name" value="Zygotic_Embryogenesis-Asso"/>
</dbReference>
<feature type="domain" description="F-box" evidence="2">
    <location>
        <begin position="21"/>
        <end position="67"/>
    </location>
</feature>
<feature type="transmembrane region" description="Helical" evidence="1">
    <location>
        <begin position="12"/>
        <end position="29"/>
    </location>
</feature>
<dbReference type="InterPro" id="IPR001810">
    <property type="entry name" value="F-box_dom"/>
</dbReference>
<dbReference type="PhylomeDB" id="A7DT44"/>
<dbReference type="RefSeq" id="NP_001122621.1">
    <property type="nucleotide sequence ID" value="NM_001129149.1"/>
</dbReference>
<dbReference type="Pfam" id="PF00646">
    <property type="entry name" value="F-box"/>
    <property type="match status" value="1"/>
</dbReference>
<gene>
    <name evidence="3" type="ORF">CELE_K05F6.12</name>
    <name evidence="3 5" type="ORF">K05F6.12</name>
</gene>
<dbReference type="InterPro" id="IPR012885">
    <property type="entry name" value="F-box_Sdz-33"/>
</dbReference>
<evidence type="ECO:0000313" key="3">
    <source>
        <dbReference type="EMBL" id="CCD72679.1"/>
    </source>
</evidence>
<keyword evidence="1" id="KW-0472">Membrane</keyword>
<proteinExistence type="predicted"/>
<evidence type="ECO:0000259" key="2">
    <source>
        <dbReference type="PROSITE" id="PS50181"/>
    </source>
</evidence>
<evidence type="ECO:0000313" key="5">
    <source>
        <dbReference type="WormBase" id="K05F6.12"/>
    </source>
</evidence>
<accession>A7DT44</accession>
<dbReference type="PANTHER" id="PTHR22899:SF0">
    <property type="entry name" value="F-BOX ASSOCIATED DOMAIN-CONTAINING PROTEIN-RELATED"/>
    <property type="match status" value="1"/>
</dbReference>
<dbReference type="Pfam" id="PF07735">
    <property type="entry name" value="FBA_2"/>
    <property type="match status" value="1"/>
</dbReference>
<dbReference type="FunCoup" id="A7DT44">
    <property type="interactions" value="811"/>
</dbReference>
<dbReference type="UCSC" id="K05F6.12">
    <property type="organism name" value="c. elegans"/>
</dbReference>
<dbReference type="WormBase" id="K05F6.12">
    <property type="protein sequence ID" value="CE41427"/>
    <property type="gene ID" value="WBGene00045486"/>
</dbReference>
<dbReference type="Proteomes" id="UP000001940">
    <property type="component" value="Chromosome II"/>
</dbReference>
<evidence type="ECO:0000313" key="4">
    <source>
        <dbReference type="Proteomes" id="UP000001940"/>
    </source>
</evidence>